<feature type="region of interest" description="Disordered" evidence="1">
    <location>
        <begin position="50"/>
        <end position="95"/>
    </location>
</feature>
<sequence>MNNVEKRRILAAYERAGLVAALASRGFYVIGEVWRDRACGWLPRRGEVVQAQAVSDDDQPRPAPRDRDPEAEGPDAATSGRPCASPAERRGRPRR</sequence>
<protein>
    <submittedName>
        <fullName evidence="2">Uncharacterized protein</fullName>
    </submittedName>
</protein>
<evidence type="ECO:0000256" key="1">
    <source>
        <dbReference type="SAM" id="MobiDB-lite"/>
    </source>
</evidence>
<evidence type="ECO:0000313" key="3">
    <source>
        <dbReference type="Proteomes" id="UP001156921"/>
    </source>
</evidence>
<reference evidence="3" key="1">
    <citation type="journal article" date="2019" name="Int. J. Syst. Evol. Microbiol.">
        <title>The Global Catalogue of Microorganisms (GCM) 10K type strain sequencing project: providing services to taxonomists for standard genome sequencing and annotation.</title>
        <authorList>
            <consortium name="The Broad Institute Genomics Platform"/>
            <consortium name="The Broad Institute Genome Sequencing Center for Infectious Disease"/>
            <person name="Wu L."/>
            <person name="Ma J."/>
        </authorList>
    </citation>
    <scope>NUCLEOTIDE SEQUENCE [LARGE SCALE GENOMIC DNA]</scope>
    <source>
        <strain evidence="3">NBRC 110107</strain>
    </source>
</reference>
<gene>
    <name evidence="2" type="ORF">GCM10007859_10940</name>
</gene>
<comment type="caution">
    <text evidence="2">The sequence shown here is derived from an EMBL/GenBank/DDBJ whole genome shotgun (WGS) entry which is preliminary data.</text>
</comment>
<proteinExistence type="predicted"/>
<evidence type="ECO:0000313" key="2">
    <source>
        <dbReference type="EMBL" id="GLS01084.1"/>
    </source>
</evidence>
<name>A0ABQ6BI27_9CAUL</name>
<feature type="compositionally biased region" description="Basic and acidic residues" evidence="1">
    <location>
        <begin position="58"/>
        <end position="70"/>
    </location>
</feature>
<keyword evidence="3" id="KW-1185">Reference proteome</keyword>
<organism evidence="2 3">
    <name type="scientific">Brevundimonas denitrificans</name>
    <dbReference type="NCBI Taxonomy" id="1443434"/>
    <lineage>
        <taxon>Bacteria</taxon>
        <taxon>Pseudomonadati</taxon>
        <taxon>Pseudomonadota</taxon>
        <taxon>Alphaproteobacteria</taxon>
        <taxon>Caulobacterales</taxon>
        <taxon>Caulobacteraceae</taxon>
        <taxon>Brevundimonas</taxon>
    </lineage>
</organism>
<accession>A0ABQ6BI27</accession>
<dbReference type="EMBL" id="BSOY01000017">
    <property type="protein sequence ID" value="GLS01084.1"/>
    <property type="molecule type" value="Genomic_DNA"/>
</dbReference>
<dbReference type="Proteomes" id="UP001156921">
    <property type="component" value="Unassembled WGS sequence"/>
</dbReference>